<dbReference type="Gene3D" id="3.90.70.10">
    <property type="entry name" value="Cysteine proteinases"/>
    <property type="match status" value="1"/>
</dbReference>
<dbReference type="GO" id="GO:0004843">
    <property type="term" value="F:cysteine-type deubiquitinase activity"/>
    <property type="evidence" value="ECO:0007669"/>
    <property type="project" value="InterPro"/>
</dbReference>
<name>A0A8J1L501_XENLA</name>
<dbReference type="Proteomes" id="UP000186698">
    <property type="component" value="Chromosome 7L"/>
</dbReference>
<dbReference type="SUPFAM" id="SSF54001">
    <property type="entry name" value="Cysteine proteinases"/>
    <property type="match status" value="1"/>
</dbReference>
<dbReference type="GO" id="GO:0005634">
    <property type="term" value="C:nucleus"/>
    <property type="evidence" value="ECO:0007669"/>
    <property type="project" value="TreeGrafter"/>
</dbReference>
<dbReference type="GO" id="GO:0005829">
    <property type="term" value="C:cytosol"/>
    <property type="evidence" value="ECO:0007669"/>
    <property type="project" value="TreeGrafter"/>
</dbReference>
<accession>A0A8J1L501</accession>
<dbReference type="KEGG" id="xla:121395344"/>
<dbReference type="InterPro" id="IPR050164">
    <property type="entry name" value="Peptidase_C19"/>
</dbReference>
<dbReference type="PANTHER" id="PTHR24006:SF928">
    <property type="entry name" value="UBIQUITIN CARBOXYL-TERMINAL HYDROLASE 42-LIKE"/>
    <property type="match status" value="1"/>
</dbReference>
<dbReference type="Pfam" id="PF00443">
    <property type="entry name" value="UCH"/>
    <property type="match status" value="1"/>
</dbReference>
<dbReference type="InterPro" id="IPR038765">
    <property type="entry name" value="Papain-like_cys_pep_sf"/>
</dbReference>
<organism evidence="2 3">
    <name type="scientific">Xenopus laevis</name>
    <name type="common">African clawed frog</name>
    <dbReference type="NCBI Taxonomy" id="8355"/>
    <lineage>
        <taxon>Eukaryota</taxon>
        <taxon>Metazoa</taxon>
        <taxon>Chordata</taxon>
        <taxon>Craniata</taxon>
        <taxon>Vertebrata</taxon>
        <taxon>Euteleostomi</taxon>
        <taxon>Amphibia</taxon>
        <taxon>Batrachia</taxon>
        <taxon>Anura</taxon>
        <taxon>Pipoidea</taxon>
        <taxon>Pipidae</taxon>
        <taxon>Xenopodinae</taxon>
        <taxon>Xenopus</taxon>
        <taxon>Xenopus</taxon>
    </lineage>
</organism>
<evidence type="ECO:0000313" key="3">
    <source>
        <dbReference type="RefSeq" id="XP_041424608.1"/>
    </source>
</evidence>
<keyword evidence="2" id="KW-1185">Reference proteome</keyword>
<proteinExistence type="predicted"/>
<dbReference type="InterPro" id="IPR028889">
    <property type="entry name" value="USP"/>
</dbReference>
<reference evidence="3" key="1">
    <citation type="submission" date="2025-08" db="UniProtKB">
        <authorList>
            <consortium name="RefSeq"/>
        </authorList>
    </citation>
    <scope>IDENTIFICATION</scope>
    <source>
        <strain evidence="3">J_2021</strain>
        <tissue evidence="3">Erythrocytes</tissue>
    </source>
</reference>
<sequence length="130" mass="14997">MQNHITKVMDKPEEGFVVPVDIYFNLCNIASHFIEGQQEDAHEFLRYTINALQQACLSDSQYARTTFISQVFQGCLRSRVTCLNCTEASDTYDQFMDIQLDIRMSKSINQALCQYVQPEQLGECSYRCSK</sequence>
<dbReference type="PROSITE" id="PS50235">
    <property type="entry name" value="USP_3"/>
    <property type="match status" value="1"/>
</dbReference>
<dbReference type="InterPro" id="IPR001394">
    <property type="entry name" value="Peptidase_C19_UCH"/>
</dbReference>
<dbReference type="OrthoDB" id="420187at2759"/>
<protein>
    <submittedName>
        <fullName evidence="3">Ubiquitin carboxyl-terminal hydrolase 42-like</fullName>
    </submittedName>
</protein>
<dbReference type="GO" id="GO:0042981">
    <property type="term" value="P:regulation of apoptotic process"/>
    <property type="evidence" value="ECO:0007669"/>
    <property type="project" value="TreeGrafter"/>
</dbReference>
<gene>
    <name evidence="3" type="primary">LOC121395344</name>
</gene>
<feature type="domain" description="USP" evidence="1">
    <location>
        <begin position="1"/>
        <end position="130"/>
    </location>
</feature>
<dbReference type="GO" id="GO:0016579">
    <property type="term" value="P:protein deubiquitination"/>
    <property type="evidence" value="ECO:0007669"/>
    <property type="project" value="InterPro"/>
</dbReference>
<evidence type="ECO:0000313" key="2">
    <source>
        <dbReference type="Proteomes" id="UP000186698"/>
    </source>
</evidence>
<dbReference type="RefSeq" id="XP_041424608.1">
    <property type="nucleotide sequence ID" value="XM_041568674.1"/>
</dbReference>
<evidence type="ECO:0000259" key="1">
    <source>
        <dbReference type="PROSITE" id="PS50235"/>
    </source>
</evidence>
<dbReference type="PANTHER" id="PTHR24006">
    <property type="entry name" value="UBIQUITIN CARBOXYL-TERMINAL HYDROLASE"/>
    <property type="match status" value="1"/>
</dbReference>
<dbReference type="AlphaFoldDB" id="A0A8J1L501"/>
<dbReference type="GeneID" id="121395344"/>